<dbReference type="AlphaFoldDB" id="A0A699IHW9"/>
<evidence type="ECO:0000313" key="2">
    <source>
        <dbReference type="EMBL" id="GEZ63486.1"/>
    </source>
</evidence>
<gene>
    <name evidence="2" type="ORF">Tci_535459</name>
</gene>
<keyword evidence="2" id="KW-0548">Nucleotidyltransferase</keyword>
<feature type="region of interest" description="Disordered" evidence="1">
    <location>
        <begin position="125"/>
        <end position="151"/>
    </location>
</feature>
<feature type="region of interest" description="Disordered" evidence="1">
    <location>
        <begin position="160"/>
        <end position="179"/>
    </location>
</feature>
<feature type="non-terminal residue" evidence="2">
    <location>
        <position position="197"/>
    </location>
</feature>
<accession>A0A699IHW9</accession>
<name>A0A699IHW9_TANCI</name>
<dbReference type="EMBL" id="BKCJ010303420">
    <property type="protein sequence ID" value="GEZ63486.1"/>
    <property type="molecule type" value="Genomic_DNA"/>
</dbReference>
<reference evidence="2" key="1">
    <citation type="journal article" date="2019" name="Sci. Rep.">
        <title>Draft genome of Tanacetum cinerariifolium, the natural source of mosquito coil.</title>
        <authorList>
            <person name="Yamashiro T."/>
            <person name="Shiraishi A."/>
            <person name="Satake H."/>
            <person name="Nakayama K."/>
        </authorList>
    </citation>
    <scope>NUCLEOTIDE SEQUENCE</scope>
</reference>
<keyword evidence="2" id="KW-0695">RNA-directed DNA polymerase</keyword>
<evidence type="ECO:0000256" key="1">
    <source>
        <dbReference type="SAM" id="MobiDB-lite"/>
    </source>
</evidence>
<dbReference type="GO" id="GO:0003964">
    <property type="term" value="F:RNA-directed DNA polymerase activity"/>
    <property type="evidence" value="ECO:0007669"/>
    <property type="project" value="UniProtKB-KW"/>
</dbReference>
<protein>
    <submittedName>
        <fullName evidence="2">Reverse transcriptase domain-containing protein</fullName>
    </submittedName>
</protein>
<proteinExistence type="predicted"/>
<sequence>MGGRTGDDQGIGENGGIDKVLDFSMVIAQQLQYLLPTIIAQVGNHTCNIHGDVRSANVKTRGLEAAVGMTWEDFKGLVRKQFCLNNELQKLETKFWCYAMVRVGHSMYTDRFHKLSRNGSLRKYTEKRGNGRELSRDGNVRDDDKRSRNGRAFSIIANPVRKSTRGGQGRGNNGNQLRGGVFMMGAKEARQDLNIMT</sequence>
<feature type="compositionally biased region" description="Basic and acidic residues" evidence="1">
    <location>
        <begin position="125"/>
        <end position="147"/>
    </location>
</feature>
<keyword evidence="2" id="KW-0808">Transferase</keyword>
<organism evidence="2">
    <name type="scientific">Tanacetum cinerariifolium</name>
    <name type="common">Dalmatian daisy</name>
    <name type="synonym">Chrysanthemum cinerariifolium</name>
    <dbReference type="NCBI Taxonomy" id="118510"/>
    <lineage>
        <taxon>Eukaryota</taxon>
        <taxon>Viridiplantae</taxon>
        <taxon>Streptophyta</taxon>
        <taxon>Embryophyta</taxon>
        <taxon>Tracheophyta</taxon>
        <taxon>Spermatophyta</taxon>
        <taxon>Magnoliopsida</taxon>
        <taxon>eudicotyledons</taxon>
        <taxon>Gunneridae</taxon>
        <taxon>Pentapetalae</taxon>
        <taxon>asterids</taxon>
        <taxon>campanulids</taxon>
        <taxon>Asterales</taxon>
        <taxon>Asteraceae</taxon>
        <taxon>Asteroideae</taxon>
        <taxon>Anthemideae</taxon>
        <taxon>Anthemidinae</taxon>
        <taxon>Tanacetum</taxon>
    </lineage>
</organism>
<comment type="caution">
    <text evidence="2">The sequence shown here is derived from an EMBL/GenBank/DDBJ whole genome shotgun (WGS) entry which is preliminary data.</text>
</comment>